<reference evidence="3 4" key="1">
    <citation type="submission" date="2024-01" db="EMBL/GenBank/DDBJ databases">
        <title>Active colonisers of the gastrointestinal tract of Atlantic salmon farmed in a warm water region.</title>
        <authorList>
            <person name="Bowman J.P."/>
        </authorList>
    </citation>
    <scope>NUCLEOTIDE SEQUENCE [LARGE SCALE GENOMIC DNA]</scope>
    <source>
        <strain evidence="3 4">S4MW1</strain>
    </source>
</reference>
<evidence type="ECO:0000259" key="2">
    <source>
        <dbReference type="Pfam" id="PF13439"/>
    </source>
</evidence>
<keyword evidence="3" id="KW-0808">Transferase</keyword>
<dbReference type="EC" id="2.4.-.-" evidence="3"/>
<sequence length="368" mass="41915">MKKILYIVSTLQKCGPSNQLLNIISNLDKNKFEVLILTLSPEPKRTMINEFINCNLKVKTLNLSRFKGMYLSVSCVNDVIINFKPDIIHTQGFRADCILSKIKNFKGLKINTIRNFPQIDFTMTYGKLVGSIMCALQIRAIRRSDYVVGVSSSVSGNLITEYKLNNVITINNGIDTNKYYPLSEMSKNNLRKKYNIPCDKKIFIMSGCLSERKNPLEVISLFENNSEDFLIFIGDGELDDDIKRIEMGFENIRSFGLVDNVQDYLKMSDYIISSSVSEGYPNSILEGMACGLPPLLSNISPHMEILELNNALGFSYELHNVISLQESFNNIKKINYDELRKEVIKTTVDFLSSQVMSKKYQDIYELGQ</sequence>
<evidence type="ECO:0000259" key="1">
    <source>
        <dbReference type="Pfam" id="PF00534"/>
    </source>
</evidence>
<dbReference type="PANTHER" id="PTHR45947">
    <property type="entry name" value="SULFOQUINOVOSYL TRANSFERASE SQD2"/>
    <property type="match status" value="1"/>
</dbReference>
<comment type="caution">
    <text evidence="3">The sequence shown here is derived from an EMBL/GenBank/DDBJ whole genome shotgun (WGS) entry which is preliminary data.</text>
</comment>
<dbReference type="Pfam" id="PF00534">
    <property type="entry name" value="Glycos_transf_1"/>
    <property type="match status" value="1"/>
</dbReference>
<dbReference type="InterPro" id="IPR001296">
    <property type="entry name" value="Glyco_trans_1"/>
</dbReference>
<dbReference type="EMBL" id="JAYXUD010000002">
    <property type="protein sequence ID" value="MEC6897864.1"/>
    <property type="molecule type" value="Genomic_DNA"/>
</dbReference>
<dbReference type="InterPro" id="IPR028098">
    <property type="entry name" value="Glyco_trans_4-like_N"/>
</dbReference>
<name>A0ABU6LE72_9GAMM</name>
<dbReference type="SUPFAM" id="SSF53756">
    <property type="entry name" value="UDP-Glycosyltransferase/glycogen phosphorylase"/>
    <property type="match status" value="1"/>
</dbReference>
<feature type="domain" description="Glycosyl transferase family 1" evidence="1">
    <location>
        <begin position="187"/>
        <end position="345"/>
    </location>
</feature>
<gene>
    <name evidence="3" type="ORF">VXS00_04325</name>
</gene>
<dbReference type="PANTHER" id="PTHR45947:SF3">
    <property type="entry name" value="SULFOQUINOVOSYL TRANSFERASE SQD2"/>
    <property type="match status" value="1"/>
</dbReference>
<accession>A0ABU6LE72</accession>
<evidence type="ECO:0000313" key="4">
    <source>
        <dbReference type="Proteomes" id="UP001339429"/>
    </source>
</evidence>
<dbReference type="Proteomes" id="UP001339429">
    <property type="component" value="Unassembled WGS sequence"/>
</dbReference>
<organism evidence="3 4">
    <name type="scientific">Photobacterium piscicola</name>
    <dbReference type="NCBI Taxonomy" id="1378299"/>
    <lineage>
        <taxon>Bacteria</taxon>
        <taxon>Pseudomonadati</taxon>
        <taxon>Pseudomonadota</taxon>
        <taxon>Gammaproteobacteria</taxon>
        <taxon>Vibrionales</taxon>
        <taxon>Vibrionaceae</taxon>
        <taxon>Photobacterium</taxon>
    </lineage>
</organism>
<dbReference type="GO" id="GO:0016757">
    <property type="term" value="F:glycosyltransferase activity"/>
    <property type="evidence" value="ECO:0007669"/>
    <property type="project" value="UniProtKB-KW"/>
</dbReference>
<dbReference type="Gene3D" id="3.40.50.2000">
    <property type="entry name" value="Glycogen Phosphorylase B"/>
    <property type="match status" value="2"/>
</dbReference>
<evidence type="ECO:0000313" key="3">
    <source>
        <dbReference type="EMBL" id="MEC6897864.1"/>
    </source>
</evidence>
<dbReference type="RefSeq" id="WP_327779389.1">
    <property type="nucleotide sequence ID" value="NZ_JAYXUD010000002.1"/>
</dbReference>
<keyword evidence="3" id="KW-0328">Glycosyltransferase</keyword>
<keyword evidence="4" id="KW-1185">Reference proteome</keyword>
<proteinExistence type="predicted"/>
<protein>
    <submittedName>
        <fullName evidence="3">Glycosyltransferase</fullName>
        <ecNumber evidence="3">2.4.-.-</ecNumber>
    </submittedName>
</protein>
<feature type="domain" description="Glycosyltransferase subfamily 4-like N-terminal" evidence="2">
    <location>
        <begin position="15"/>
        <end position="177"/>
    </location>
</feature>
<dbReference type="Pfam" id="PF13439">
    <property type="entry name" value="Glyco_transf_4"/>
    <property type="match status" value="1"/>
</dbReference>
<dbReference type="InterPro" id="IPR050194">
    <property type="entry name" value="Glycosyltransferase_grp1"/>
</dbReference>